<dbReference type="OrthoDB" id="7041783at2"/>
<proteinExistence type="predicted"/>
<dbReference type="Proteomes" id="UP000078090">
    <property type="component" value="Unassembled WGS sequence"/>
</dbReference>
<organism evidence="1 2">
    <name type="scientific">Methylomonas methanica</name>
    <dbReference type="NCBI Taxonomy" id="421"/>
    <lineage>
        <taxon>Bacteria</taxon>
        <taxon>Pseudomonadati</taxon>
        <taxon>Pseudomonadota</taxon>
        <taxon>Gammaproteobacteria</taxon>
        <taxon>Methylococcales</taxon>
        <taxon>Methylococcaceae</taxon>
        <taxon>Methylomonas</taxon>
    </lineage>
</organism>
<reference evidence="1 2" key="1">
    <citation type="submission" date="2016-03" db="EMBL/GenBank/DDBJ databases">
        <authorList>
            <person name="Ploux O."/>
        </authorList>
    </citation>
    <scope>NUCLEOTIDE SEQUENCE [LARGE SCALE GENOMIC DNA]</scope>
    <source>
        <strain evidence="1 2">R-45363</strain>
    </source>
</reference>
<evidence type="ECO:0000313" key="2">
    <source>
        <dbReference type="Proteomes" id="UP000078090"/>
    </source>
</evidence>
<dbReference type="EMBL" id="LUUG01000046">
    <property type="protein sequence ID" value="OAI08250.1"/>
    <property type="molecule type" value="Genomic_DNA"/>
</dbReference>
<protein>
    <submittedName>
        <fullName evidence="1">Uncharacterized protein</fullName>
    </submittedName>
</protein>
<sequence length="334" mass="38042">MADKSLNMEMGNLICRFGDKKVLLDLAEEVVLPAFIDNSLVRSYDKTSYFFYDVSPVVLLNNQHEQVIGIAGRFIKDTTLEREQIFENGKGLIKDNEYMRSSPSALFLLILNNHRLIYVKETKDAPSKESFRSTLLNFLSFKHEQHIKIEHERLKSDGKSITKKSLYIETPRPTLELIPLTSEDSIEEFLKKYDVLKSIEITLSDRNDENDNDPFFDELQKRKDKIGSKTSVVRHANSQGLNKDNAIQEISEATEQGNQSVKLSGIDIDGDILSGNNEKFQLRKPLENLSSKPNQAAKELYQSFLGLVDDGLVKVPETSPKARNIIGLLMQRLF</sequence>
<dbReference type="RefSeq" id="WP_064007181.1">
    <property type="nucleotide sequence ID" value="NZ_LUUG01000046.1"/>
</dbReference>
<comment type="caution">
    <text evidence="1">The sequence shown here is derived from an EMBL/GenBank/DDBJ whole genome shotgun (WGS) entry which is preliminary data.</text>
</comment>
<name>A0A177MTK1_METMH</name>
<evidence type="ECO:0000313" key="1">
    <source>
        <dbReference type="EMBL" id="OAI08250.1"/>
    </source>
</evidence>
<accession>A0A177MTK1</accession>
<dbReference type="AlphaFoldDB" id="A0A177MTK1"/>
<gene>
    <name evidence="1" type="ORF">A1332_07910</name>
</gene>